<protein>
    <submittedName>
        <fullName evidence="3">LysM peptidoglycan-binding domain-containing protein</fullName>
    </submittedName>
</protein>
<feature type="region of interest" description="Disordered" evidence="1">
    <location>
        <begin position="44"/>
        <end position="123"/>
    </location>
</feature>
<dbReference type="InterPro" id="IPR018392">
    <property type="entry name" value="LysM"/>
</dbReference>
<dbReference type="EMBL" id="CP071090">
    <property type="protein sequence ID" value="QSQ19818.1"/>
    <property type="molecule type" value="Genomic_DNA"/>
</dbReference>
<dbReference type="Proteomes" id="UP000662747">
    <property type="component" value="Chromosome"/>
</dbReference>
<evidence type="ECO:0000259" key="2">
    <source>
        <dbReference type="PROSITE" id="PS51782"/>
    </source>
</evidence>
<evidence type="ECO:0000313" key="3">
    <source>
        <dbReference type="EMBL" id="QSQ19818.1"/>
    </source>
</evidence>
<evidence type="ECO:0000256" key="1">
    <source>
        <dbReference type="SAM" id="MobiDB-lite"/>
    </source>
</evidence>
<sequence>MAYAIKAGDTLSRIAANHKTSVGALMKANPKIKDANFIRAGDTLRIPGRTDGFDGGPGKKSDVTPTKHAEGTGKGHSTRDTFVDDPKGTDKSSKVKDKKDTGGIKSSDVMKKAKEEGSEINRTGGYRFDGKNDCYGFVRRVWDPILKAQGKSKLPVNDVGSKNWSRIDWDKLKPGAVLSTAKGHAWGDKWHGGLYAGKKNGVHYIYDNSGSKGAKLRPLPSPDYFKYVHTPTLKMLDGKA</sequence>
<dbReference type="SMART" id="SM00257">
    <property type="entry name" value="LysM"/>
    <property type="match status" value="1"/>
</dbReference>
<gene>
    <name evidence="3" type="ORF">JY651_31615</name>
</gene>
<dbReference type="SUPFAM" id="SSF54106">
    <property type="entry name" value="LysM domain"/>
    <property type="match status" value="1"/>
</dbReference>
<feature type="domain" description="LysM" evidence="2">
    <location>
        <begin position="1"/>
        <end position="46"/>
    </location>
</feature>
<organism evidence="3 4">
    <name type="scientific">Pyxidicoccus parkwayensis</name>
    <dbReference type="NCBI Taxonomy" id="2813578"/>
    <lineage>
        <taxon>Bacteria</taxon>
        <taxon>Pseudomonadati</taxon>
        <taxon>Myxococcota</taxon>
        <taxon>Myxococcia</taxon>
        <taxon>Myxococcales</taxon>
        <taxon>Cystobacterineae</taxon>
        <taxon>Myxococcaceae</taxon>
        <taxon>Pyxidicoccus</taxon>
    </lineage>
</organism>
<dbReference type="RefSeq" id="WP_206721400.1">
    <property type="nucleotide sequence ID" value="NZ_CP071090.1"/>
</dbReference>
<feature type="compositionally biased region" description="Basic and acidic residues" evidence="1">
    <location>
        <begin position="57"/>
        <end position="119"/>
    </location>
</feature>
<dbReference type="CDD" id="cd00118">
    <property type="entry name" value="LysM"/>
    <property type="match status" value="1"/>
</dbReference>
<dbReference type="Gene3D" id="3.90.1720.10">
    <property type="entry name" value="endopeptidase domain like (from Nostoc punctiforme)"/>
    <property type="match status" value="1"/>
</dbReference>
<dbReference type="Pfam" id="PF01476">
    <property type="entry name" value="LysM"/>
    <property type="match status" value="1"/>
</dbReference>
<name>A0ABX7NME2_9BACT</name>
<dbReference type="InterPro" id="IPR036779">
    <property type="entry name" value="LysM_dom_sf"/>
</dbReference>
<accession>A0ABX7NME2</accession>
<reference evidence="3 4" key="1">
    <citation type="submission" date="2021-02" db="EMBL/GenBank/DDBJ databases">
        <title>De Novo genome assembly of isolated myxobacteria.</title>
        <authorList>
            <person name="Stevens D.C."/>
        </authorList>
    </citation>
    <scope>NUCLEOTIDE SEQUENCE [LARGE SCALE GENOMIC DNA]</scope>
    <source>
        <strain evidence="4">SCPEA02</strain>
    </source>
</reference>
<dbReference type="PROSITE" id="PS51782">
    <property type="entry name" value="LYSM"/>
    <property type="match status" value="1"/>
</dbReference>
<proteinExistence type="predicted"/>
<evidence type="ECO:0000313" key="4">
    <source>
        <dbReference type="Proteomes" id="UP000662747"/>
    </source>
</evidence>
<keyword evidence="4" id="KW-1185">Reference proteome</keyword>
<dbReference type="Gene3D" id="3.10.350.10">
    <property type="entry name" value="LysM domain"/>
    <property type="match status" value="1"/>
</dbReference>